<dbReference type="GO" id="GO:0008171">
    <property type="term" value="F:O-methyltransferase activity"/>
    <property type="evidence" value="ECO:0007669"/>
    <property type="project" value="InterPro"/>
</dbReference>
<dbReference type="Proteomes" id="UP000198873">
    <property type="component" value="Unassembled WGS sequence"/>
</dbReference>
<feature type="domain" description="O-methyltransferase C-terminal" evidence="4">
    <location>
        <begin position="126"/>
        <end position="313"/>
    </location>
</feature>
<name>A0A1I6VK92_9ACTN</name>
<evidence type="ECO:0000256" key="1">
    <source>
        <dbReference type="ARBA" id="ARBA00022603"/>
    </source>
</evidence>
<dbReference type="InterPro" id="IPR001077">
    <property type="entry name" value="COMT_C"/>
</dbReference>
<proteinExistence type="predicted"/>
<evidence type="ECO:0000259" key="4">
    <source>
        <dbReference type="Pfam" id="PF00891"/>
    </source>
</evidence>
<dbReference type="InterPro" id="IPR016461">
    <property type="entry name" value="COMT-like"/>
</dbReference>
<evidence type="ECO:0000256" key="2">
    <source>
        <dbReference type="ARBA" id="ARBA00022679"/>
    </source>
</evidence>
<dbReference type="Pfam" id="PF00891">
    <property type="entry name" value="Methyltransf_2"/>
    <property type="match status" value="1"/>
</dbReference>
<dbReference type="PROSITE" id="PS51683">
    <property type="entry name" value="SAM_OMT_II"/>
    <property type="match status" value="1"/>
</dbReference>
<dbReference type="Gene3D" id="3.40.50.150">
    <property type="entry name" value="Vaccinia Virus protein VP39"/>
    <property type="match status" value="1"/>
</dbReference>
<dbReference type="InterPro" id="IPR036388">
    <property type="entry name" value="WH-like_DNA-bd_sf"/>
</dbReference>
<accession>A0A1I6VK92</accession>
<keyword evidence="6" id="KW-1185">Reference proteome</keyword>
<dbReference type="InterPro" id="IPR029063">
    <property type="entry name" value="SAM-dependent_MTases_sf"/>
</dbReference>
<dbReference type="SUPFAM" id="SSF46785">
    <property type="entry name" value="Winged helix' DNA-binding domain"/>
    <property type="match status" value="1"/>
</dbReference>
<organism evidence="5 6">
    <name type="scientific">Streptomyces harbinensis</name>
    <dbReference type="NCBI Taxonomy" id="1176198"/>
    <lineage>
        <taxon>Bacteria</taxon>
        <taxon>Bacillati</taxon>
        <taxon>Actinomycetota</taxon>
        <taxon>Actinomycetes</taxon>
        <taxon>Kitasatosporales</taxon>
        <taxon>Streptomycetaceae</taxon>
        <taxon>Streptomyces</taxon>
    </lineage>
</organism>
<dbReference type="SUPFAM" id="SSF53335">
    <property type="entry name" value="S-adenosyl-L-methionine-dependent methyltransferases"/>
    <property type="match status" value="1"/>
</dbReference>
<evidence type="ECO:0000256" key="3">
    <source>
        <dbReference type="ARBA" id="ARBA00022691"/>
    </source>
</evidence>
<evidence type="ECO:0000313" key="5">
    <source>
        <dbReference type="EMBL" id="SFT14077.1"/>
    </source>
</evidence>
<dbReference type="PANTHER" id="PTHR43712:SF2">
    <property type="entry name" value="O-METHYLTRANSFERASE CICE"/>
    <property type="match status" value="1"/>
</dbReference>
<dbReference type="InterPro" id="IPR036390">
    <property type="entry name" value="WH_DNA-bd_sf"/>
</dbReference>
<reference evidence="6" key="1">
    <citation type="submission" date="2016-10" db="EMBL/GenBank/DDBJ databases">
        <authorList>
            <person name="Varghese N."/>
            <person name="Submissions S."/>
        </authorList>
    </citation>
    <scope>NUCLEOTIDE SEQUENCE [LARGE SCALE GENOMIC DNA]</scope>
    <source>
        <strain evidence="6">CGMCC 4.7047</strain>
    </source>
</reference>
<keyword evidence="3" id="KW-0949">S-adenosyl-L-methionine</keyword>
<dbReference type="Gene3D" id="1.10.10.10">
    <property type="entry name" value="Winged helix-like DNA-binding domain superfamily/Winged helix DNA-binding domain"/>
    <property type="match status" value="1"/>
</dbReference>
<gene>
    <name evidence="5" type="ORF">SAMN05444716_108196</name>
</gene>
<evidence type="ECO:0000313" key="6">
    <source>
        <dbReference type="Proteomes" id="UP000198873"/>
    </source>
</evidence>
<dbReference type="AlphaFoldDB" id="A0A1I6VK92"/>
<sequence>MLPEALERAVFGMYATHALHLADTHGVLRFLLGRDGTSAAEMAAALDLDEETLTRLLIALDALALVESTPSGYRLPDSMAPFVDPASPRHIGGFVHHLVHGAAARMPVLDDYLRRGKAAVDAALPPPFDTIYATEQSTAAFLHAMWQLSFSVSGELAALAGLEETTHLIDVGGAGGAFAVAALERAPHLRATVYDLPQVEPHLAATVAERGLGERLGFVAGDFLRDDQLPAGDCFAFGYILSDWTDETCLALLSKAYRACSPGGRVLVMERLFDEDRRGPLATAVMNLSMHVETQGRHRTAAEYTGLLARAGWTDSRVARSSQDKHLVVAHKP</sequence>
<keyword evidence="1 5" id="KW-0489">Methyltransferase</keyword>
<dbReference type="PANTHER" id="PTHR43712">
    <property type="entry name" value="PUTATIVE (AFU_ORTHOLOGUE AFUA_4G14580)-RELATED"/>
    <property type="match status" value="1"/>
</dbReference>
<keyword evidence="2 5" id="KW-0808">Transferase</keyword>
<dbReference type="GO" id="GO:0032259">
    <property type="term" value="P:methylation"/>
    <property type="evidence" value="ECO:0007669"/>
    <property type="project" value="UniProtKB-KW"/>
</dbReference>
<dbReference type="STRING" id="1176198.SAMN05444716_108196"/>
<protein>
    <submittedName>
        <fullName evidence="5">O-methyltransferase</fullName>
    </submittedName>
</protein>
<dbReference type="EMBL" id="FPAB01000008">
    <property type="protein sequence ID" value="SFT14077.1"/>
    <property type="molecule type" value="Genomic_DNA"/>
</dbReference>